<dbReference type="Gene3D" id="3.40.50.720">
    <property type="entry name" value="NAD(P)-binding Rossmann-like Domain"/>
    <property type="match status" value="1"/>
</dbReference>
<name>A0A2H0N5S1_9BACT</name>
<sequence>MTPFLIEAKDAHERGIVRYDEQGDVHITPPAKETRVVPLSSQFDLTQATIFGLNERLTSAATSPVMDESGTTLRELFEAEWEIYSVALENTEGPAFDYGWYAWYERQGHLVRYAPAFWHRVVSVASASTLLLDPEKRLRWQDVRKIYEETVIGVVGCSVGNAIVHASVMDMRPRSVKVADKSLYKMENINRVRLRYDDIVSSQEGREDIMSMGLRKKATVVADQLASIDPFLEIYVYEDGIQQEHVPAFFDGVRGEPALDILVEEVDEPRIKLLLREEARVRGIPVVMASDLGSMVQLDILRYDLDRTLPLTYGSTDDALRASVDAVYDHPGDRDVFFSFVDTLVGGAYRQDELERIVNLDAEIPTATIIPQLGSTATAGAGLVAETIARIRLGYPTPARVRFNKKMFTLERIV</sequence>
<dbReference type="AlphaFoldDB" id="A0A2H0N5S1"/>
<dbReference type="SUPFAM" id="SSF69572">
    <property type="entry name" value="Activating enzymes of the ubiquitin-like proteins"/>
    <property type="match status" value="1"/>
</dbReference>
<dbReference type="GO" id="GO:0008641">
    <property type="term" value="F:ubiquitin-like modifier activating enzyme activity"/>
    <property type="evidence" value="ECO:0007669"/>
    <property type="project" value="InterPro"/>
</dbReference>
<protein>
    <submittedName>
        <fullName evidence="1">Uncharacterized protein</fullName>
    </submittedName>
</protein>
<evidence type="ECO:0000313" key="1">
    <source>
        <dbReference type="EMBL" id="PIR03456.1"/>
    </source>
</evidence>
<reference evidence="1 2" key="1">
    <citation type="submission" date="2017-09" db="EMBL/GenBank/DDBJ databases">
        <title>Depth-based differentiation of microbial function through sediment-hosted aquifers and enrichment of novel symbionts in the deep terrestrial subsurface.</title>
        <authorList>
            <person name="Probst A.J."/>
            <person name="Ladd B."/>
            <person name="Jarett J.K."/>
            <person name="Geller-Mcgrath D.E."/>
            <person name="Sieber C.M."/>
            <person name="Emerson J.B."/>
            <person name="Anantharaman K."/>
            <person name="Thomas B.C."/>
            <person name="Malmstrom R."/>
            <person name="Stieglmeier M."/>
            <person name="Klingl A."/>
            <person name="Woyke T."/>
            <person name="Ryan C.M."/>
            <person name="Banfield J.F."/>
        </authorList>
    </citation>
    <scope>NUCLEOTIDE SEQUENCE [LARGE SCALE GENOMIC DNA]</scope>
    <source>
        <strain evidence="1">CG11_big_fil_rev_8_21_14_0_20_43_7</strain>
    </source>
</reference>
<accession>A0A2H0N5S1</accession>
<organism evidence="1 2">
    <name type="scientific">Candidatus Magasanikbacteria bacterium CG11_big_fil_rev_8_21_14_0_20_43_7</name>
    <dbReference type="NCBI Taxonomy" id="1974654"/>
    <lineage>
        <taxon>Bacteria</taxon>
        <taxon>Candidatus Magasanikiibacteriota</taxon>
    </lineage>
</organism>
<dbReference type="Proteomes" id="UP000229782">
    <property type="component" value="Unassembled WGS sequence"/>
</dbReference>
<proteinExistence type="predicted"/>
<dbReference type="EMBL" id="PCWM01000006">
    <property type="protein sequence ID" value="PIR03456.1"/>
    <property type="molecule type" value="Genomic_DNA"/>
</dbReference>
<evidence type="ECO:0000313" key="2">
    <source>
        <dbReference type="Proteomes" id="UP000229782"/>
    </source>
</evidence>
<gene>
    <name evidence="1" type="ORF">COV60_00260</name>
</gene>
<dbReference type="InterPro" id="IPR035985">
    <property type="entry name" value="Ubiquitin-activating_enz"/>
</dbReference>
<comment type="caution">
    <text evidence="1">The sequence shown here is derived from an EMBL/GenBank/DDBJ whole genome shotgun (WGS) entry which is preliminary data.</text>
</comment>